<feature type="region of interest" description="Disordered" evidence="1">
    <location>
        <begin position="181"/>
        <end position="219"/>
    </location>
</feature>
<feature type="compositionally biased region" description="Low complexity" evidence="1">
    <location>
        <begin position="333"/>
        <end position="347"/>
    </location>
</feature>
<evidence type="ECO:0000313" key="3">
    <source>
        <dbReference type="RefSeq" id="XP_026190529.1"/>
    </source>
</evidence>
<dbReference type="Proteomes" id="UP000515125">
    <property type="component" value="Unplaced"/>
</dbReference>
<accession>A0A6P6RSJ7</accession>
<sequence length="443" mass="46828">MPKAAAGARYDWTSDAAAAATARAATARAAAAAATARFEASTNEMLRKSTPKGLASPRCLTASLLPAEVYTPCSSSGKPNGVVQQQQQYRPPQEASLPLHQQQLLTHTACMHSPQLEKGAQQQLRPHVAQYAPRSLRARQTLEDLSGTLAAAAAATTTTTTEPADNTADLDAKEALCAAPTAEARQTRWQQQQQQRTWQRKFTSRGNAQQASMPPYLSASCSPAAAASARAEPSPKRGGRRCCSPLGVPQASLHLLDFGGSCSATAASSLGKSRKALLTRHSKAAAAAVAAAARLKLGPSGGVSKWQTVPDGELYVSRCRLKDRLQQHEQQQHEQQQQQQQHEQQQQGVKSPASLNGAAARTPDVVRCRGGSSSTSRGVSSSSGNRTRQNACTFQRREAAATPAASAAAGLCAQPLKPRLRQQARGVRRPAGIRRQSLEAAAS</sequence>
<feature type="region of interest" description="Disordered" evidence="1">
    <location>
        <begin position="325"/>
        <end position="391"/>
    </location>
</feature>
<feature type="compositionally biased region" description="Basic residues" evidence="1">
    <location>
        <begin position="421"/>
        <end position="432"/>
    </location>
</feature>
<feature type="compositionally biased region" description="Low complexity" evidence="1">
    <location>
        <begin position="369"/>
        <end position="388"/>
    </location>
</feature>
<evidence type="ECO:0000256" key="1">
    <source>
        <dbReference type="SAM" id="MobiDB-lite"/>
    </source>
</evidence>
<dbReference type="OrthoDB" id="349156at2759"/>
<gene>
    <name evidence="3" type="primary">LOC34622009</name>
</gene>
<proteinExistence type="predicted"/>
<dbReference type="RefSeq" id="XP_026190529.1">
    <property type="nucleotide sequence ID" value="XM_026334744.1"/>
</dbReference>
<reference evidence="3" key="1">
    <citation type="submission" date="2025-08" db="UniProtKB">
        <authorList>
            <consortium name="RefSeq"/>
        </authorList>
    </citation>
    <scope>IDENTIFICATION</scope>
</reference>
<feature type="compositionally biased region" description="Low complexity" evidence="1">
    <location>
        <begin position="187"/>
        <end position="197"/>
    </location>
</feature>
<keyword evidence="2" id="KW-1185">Reference proteome</keyword>
<dbReference type="GeneID" id="34622009"/>
<name>A0A6P6RSJ7_9EIME</name>
<organism evidence="2 3">
    <name type="scientific">Cyclospora cayetanensis</name>
    <dbReference type="NCBI Taxonomy" id="88456"/>
    <lineage>
        <taxon>Eukaryota</taxon>
        <taxon>Sar</taxon>
        <taxon>Alveolata</taxon>
        <taxon>Apicomplexa</taxon>
        <taxon>Conoidasida</taxon>
        <taxon>Coccidia</taxon>
        <taxon>Eucoccidiorida</taxon>
        <taxon>Eimeriorina</taxon>
        <taxon>Eimeriidae</taxon>
        <taxon>Cyclospora</taxon>
    </lineage>
</organism>
<dbReference type="AlphaFoldDB" id="A0A6P6RSJ7"/>
<feature type="region of interest" description="Disordered" evidence="1">
    <location>
        <begin position="73"/>
        <end position="95"/>
    </location>
</feature>
<evidence type="ECO:0000313" key="2">
    <source>
        <dbReference type="Proteomes" id="UP000515125"/>
    </source>
</evidence>
<protein>
    <submittedName>
        <fullName evidence="3">AF4/FMR2 family member 4</fullName>
    </submittedName>
</protein>
<feature type="region of interest" description="Disordered" evidence="1">
    <location>
        <begin position="421"/>
        <end position="443"/>
    </location>
</feature>